<feature type="region of interest" description="Disordered" evidence="2">
    <location>
        <begin position="206"/>
        <end position="234"/>
    </location>
</feature>
<feature type="region of interest" description="Disordered" evidence="2">
    <location>
        <begin position="285"/>
        <end position="448"/>
    </location>
</feature>
<feature type="compositionally biased region" description="Low complexity" evidence="2">
    <location>
        <begin position="215"/>
        <end position="234"/>
    </location>
</feature>
<dbReference type="OrthoDB" id="3204900at2759"/>
<evidence type="ECO:0000256" key="1">
    <source>
        <dbReference type="SAM" id="Coils"/>
    </source>
</evidence>
<proteinExistence type="predicted"/>
<evidence type="ECO:0000313" key="4">
    <source>
        <dbReference type="Proteomes" id="UP000310158"/>
    </source>
</evidence>
<keyword evidence="4" id="KW-1185">Reference proteome</keyword>
<feature type="region of interest" description="Disordered" evidence="2">
    <location>
        <begin position="1"/>
        <end position="27"/>
    </location>
</feature>
<feature type="compositionally biased region" description="Low complexity" evidence="2">
    <location>
        <begin position="300"/>
        <end position="322"/>
    </location>
</feature>
<feature type="region of interest" description="Disordered" evidence="2">
    <location>
        <begin position="261"/>
        <end position="280"/>
    </location>
</feature>
<dbReference type="Proteomes" id="UP000310158">
    <property type="component" value="Unassembled WGS sequence"/>
</dbReference>
<comment type="caution">
    <text evidence="3">The sequence shown here is derived from an EMBL/GenBank/DDBJ whole genome shotgun (WGS) entry which is preliminary data.</text>
</comment>
<accession>A0A4S4LMX7</accession>
<evidence type="ECO:0000313" key="3">
    <source>
        <dbReference type="EMBL" id="THH13295.1"/>
    </source>
</evidence>
<feature type="coiled-coil region" evidence="1">
    <location>
        <begin position="167"/>
        <end position="194"/>
    </location>
</feature>
<reference evidence="3 4" key="1">
    <citation type="submission" date="2019-02" db="EMBL/GenBank/DDBJ databases">
        <title>Genome sequencing of the rare red list fungi Bondarzewia mesenterica.</title>
        <authorList>
            <person name="Buettner E."/>
            <person name="Kellner H."/>
        </authorList>
    </citation>
    <scope>NUCLEOTIDE SEQUENCE [LARGE SCALE GENOMIC DNA]</scope>
    <source>
        <strain evidence="3 4">DSM 108281</strain>
    </source>
</reference>
<evidence type="ECO:0000256" key="2">
    <source>
        <dbReference type="SAM" id="MobiDB-lite"/>
    </source>
</evidence>
<feature type="compositionally biased region" description="Low complexity" evidence="2">
    <location>
        <begin position="261"/>
        <end position="274"/>
    </location>
</feature>
<feature type="compositionally biased region" description="Polar residues" evidence="2">
    <location>
        <begin position="368"/>
        <end position="381"/>
    </location>
</feature>
<dbReference type="EMBL" id="SGPL01000367">
    <property type="protein sequence ID" value="THH13295.1"/>
    <property type="molecule type" value="Genomic_DNA"/>
</dbReference>
<dbReference type="AlphaFoldDB" id="A0A4S4LMX7"/>
<protein>
    <submittedName>
        <fullName evidence="3">Uncharacterized protein</fullName>
    </submittedName>
</protein>
<feature type="compositionally biased region" description="Polar residues" evidence="2">
    <location>
        <begin position="1"/>
        <end position="24"/>
    </location>
</feature>
<name>A0A4S4LMX7_9AGAM</name>
<sequence>MNTVATPSSSATSKRLPSTLSITTIGPRPLHLPTITGNTTHDGLSLNTPHTAPLASTSAFPTPIPSTPASFAATRRKSPSRRQSSISYLPPDSARHWRVRSPTMAATPVSDKPLLGRSVSLSARGNVAAARAKEKENRRASGSADVRSFERAALTLAEKHADLLHFIAQKESRCLELRSQLTSHEAELLQLKQKWERIVHRDFGKALGTHPTPSPQLAAAASPNPAATLLSSSAPPGNSAVLDGIVEGMQGVGRLLAAGLSTAGPAPTTSSSVSQIRTPSLAARPSPFAKRTKGHAAHQSTSSSSTYTTTTSTRLSQSSTSSLGEDATSSLRSLKEPSDDGVQELIVQDTGATPTVSPNPEFARRHSPQSAATISSVSQMEDASKSRIYRRRSREAPLVSLDDDDDDALSGRRPEIQDSESVKQTQARKRASVNGSMLPPASSMPGMGSYTWVGTVGKKIEELQKGQTFSKGQKRASWLLSDVSQSIFAALSSSSSPPVAIVSPGNAGSPASVHGTTARQSPLTSTSLLDDEDEDVSSSLNKGLGLVLTPDSSASRTPSPLKPHELNKTTTTTMQLPETQEKAVVDDDEEWNW</sequence>
<organism evidence="3 4">
    <name type="scientific">Bondarzewia mesenterica</name>
    <dbReference type="NCBI Taxonomy" id="1095465"/>
    <lineage>
        <taxon>Eukaryota</taxon>
        <taxon>Fungi</taxon>
        <taxon>Dikarya</taxon>
        <taxon>Basidiomycota</taxon>
        <taxon>Agaricomycotina</taxon>
        <taxon>Agaricomycetes</taxon>
        <taxon>Russulales</taxon>
        <taxon>Bondarzewiaceae</taxon>
        <taxon>Bondarzewia</taxon>
    </lineage>
</organism>
<keyword evidence="1" id="KW-0175">Coiled coil</keyword>
<feature type="region of interest" description="Disordered" evidence="2">
    <location>
        <begin position="56"/>
        <end position="89"/>
    </location>
</feature>
<gene>
    <name evidence="3" type="ORF">EW146_g6906</name>
</gene>
<feature type="region of interest" description="Disordered" evidence="2">
    <location>
        <begin position="503"/>
        <end position="593"/>
    </location>
</feature>